<organism evidence="5 6">
    <name type="scientific">Rotaria socialis</name>
    <dbReference type="NCBI Taxonomy" id="392032"/>
    <lineage>
        <taxon>Eukaryota</taxon>
        <taxon>Metazoa</taxon>
        <taxon>Spiralia</taxon>
        <taxon>Gnathifera</taxon>
        <taxon>Rotifera</taxon>
        <taxon>Eurotatoria</taxon>
        <taxon>Bdelloidea</taxon>
        <taxon>Philodinida</taxon>
        <taxon>Philodinidae</taxon>
        <taxon>Rotaria</taxon>
    </lineage>
</organism>
<accession>A0A821ZPH6</accession>
<dbReference type="GO" id="GO:0006633">
    <property type="term" value="P:fatty acid biosynthetic process"/>
    <property type="evidence" value="ECO:0007669"/>
    <property type="project" value="TreeGrafter"/>
</dbReference>
<feature type="non-terminal residue" evidence="5">
    <location>
        <position position="59"/>
    </location>
</feature>
<dbReference type="AlphaFoldDB" id="A0A821ZPH6"/>
<feature type="non-terminal residue" evidence="5">
    <location>
        <position position="1"/>
    </location>
</feature>
<dbReference type="InterPro" id="IPR014030">
    <property type="entry name" value="Ketoacyl_synth_N"/>
</dbReference>
<dbReference type="EMBL" id="CAJOBP010105365">
    <property type="protein sequence ID" value="CAF4987616.1"/>
    <property type="molecule type" value="Genomic_DNA"/>
</dbReference>
<evidence type="ECO:0000256" key="2">
    <source>
        <dbReference type="ARBA" id="ARBA00022553"/>
    </source>
</evidence>
<dbReference type="PROSITE" id="PS52004">
    <property type="entry name" value="KS3_2"/>
    <property type="match status" value="1"/>
</dbReference>
<evidence type="ECO:0000313" key="4">
    <source>
        <dbReference type="EMBL" id="CAF4897866.1"/>
    </source>
</evidence>
<dbReference type="EMBL" id="CAJOBP010075770">
    <property type="protein sequence ID" value="CAF4897866.1"/>
    <property type="molecule type" value="Genomic_DNA"/>
</dbReference>
<dbReference type="InterPro" id="IPR020841">
    <property type="entry name" value="PKS_Beta-ketoAc_synthase_dom"/>
</dbReference>
<keyword evidence="1" id="KW-0596">Phosphopantetheine</keyword>
<protein>
    <recommendedName>
        <fullName evidence="3">Ketosynthase family 3 (KS3) domain-containing protein</fullName>
    </recommendedName>
</protein>
<evidence type="ECO:0000313" key="6">
    <source>
        <dbReference type="Proteomes" id="UP000663873"/>
    </source>
</evidence>
<sequence>LLGAISVDGRSRSFSTDANGYAKGEGLGLVLLKRLKDAERDGDKIYCVIRDVLTNHDGS</sequence>
<dbReference type="PANTHER" id="PTHR43775:SF37">
    <property type="entry name" value="SI:DKEY-61P9.11"/>
    <property type="match status" value="1"/>
</dbReference>
<dbReference type="Gene3D" id="3.40.47.10">
    <property type="match status" value="1"/>
</dbReference>
<dbReference type="Pfam" id="PF00109">
    <property type="entry name" value="ketoacyl-synt"/>
    <property type="match status" value="1"/>
</dbReference>
<proteinExistence type="predicted"/>
<dbReference type="PANTHER" id="PTHR43775">
    <property type="entry name" value="FATTY ACID SYNTHASE"/>
    <property type="match status" value="1"/>
</dbReference>
<evidence type="ECO:0000313" key="5">
    <source>
        <dbReference type="EMBL" id="CAF4987616.1"/>
    </source>
</evidence>
<evidence type="ECO:0000256" key="1">
    <source>
        <dbReference type="ARBA" id="ARBA00022450"/>
    </source>
</evidence>
<gene>
    <name evidence="4" type="ORF">UJA718_LOCUS45380</name>
    <name evidence="5" type="ORF">UJA718_LOCUS49637</name>
</gene>
<name>A0A821ZPH6_9BILA</name>
<dbReference type="Proteomes" id="UP000663873">
    <property type="component" value="Unassembled WGS sequence"/>
</dbReference>
<keyword evidence="6" id="KW-1185">Reference proteome</keyword>
<evidence type="ECO:0000259" key="3">
    <source>
        <dbReference type="PROSITE" id="PS52004"/>
    </source>
</evidence>
<dbReference type="GO" id="GO:0004312">
    <property type="term" value="F:fatty acid synthase activity"/>
    <property type="evidence" value="ECO:0007669"/>
    <property type="project" value="TreeGrafter"/>
</dbReference>
<reference evidence="5" key="1">
    <citation type="submission" date="2021-02" db="EMBL/GenBank/DDBJ databases">
        <authorList>
            <person name="Nowell W R."/>
        </authorList>
    </citation>
    <scope>NUCLEOTIDE SEQUENCE</scope>
</reference>
<feature type="domain" description="Ketosynthase family 3 (KS3)" evidence="3">
    <location>
        <begin position="1"/>
        <end position="59"/>
    </location>
</feature>
<dbReference type="InterPro" id="IPR016039">
    <property type="entry name" value="Thiolase-like"/>
</dbReference>
<comment type="caution">
    <text evidence="5">The sequence shown here is derived from an EMBL/GenBank/DDBJ whole genome shotgun (WGS) entry which is preliminary data.</text>
</comment>
<dbReference type="SUPFAM" id="SSF53901">
    <property type="entry name" value="Thiolase-like"/>
    <property type="match status" value="1"/>
</dbReference>
<keyword evidence="2" id="KW-0597">Phosphoprotein</keyword>
<dbReference type="InterPro" id="IPR050091">
    <property type="entry name" value="PKS_NRPS_Biosynth_Enz"/>
</dbReference>